<proteinExistence type="predicted"/>
<dbReference type="HOGENOM" id="CLU_1108809_0_0_1"/>
<dbReference type="GeneID" id="17306051"/>
<sequence length="251" mass="28441">MLLAKARTQETIMKQRELEAELEDQKRIARAQESMGEVGSTAVMETSALISMMNEAIFVMQGVVNKRNQAIESANHTAGELSQLAKENKTLRQTIKKMEKKDLEAKRVDATNMAKISALQSKCNSLEAALNKLTEEHKNLESIVRSSQNDSAAKLAEQKAMLELEFEQKMTKLRNRSMQATSEMVEENATLNRRIQMLEKEIERLTDENKSLKSRTYNNDFDEKEILVFSPSKSASVHGVQEDLRVFPDST</sequence>
<keyword evidence="4" id="KW-1185">Reference proteome</keyword>
<reference evidence="3" key="3">
    <citation type="submission" date="2016-03" db="UniProtKB">
        <authorList>
            <consortium name="EnsemblProtists"/>
        </authorList>
    </citation>
    <scope>IDENTIFICATION</scope>
</reference>
<reference evidence="2 4" key="1">
    <citation type="journal article" date="2012" name="Nature">
        <title>Algal genomes reveal evolutionary mosaicism and the fate of nucleomorphs.</title>
        <authorList>
            <consortium name="DOE Joint Genome Institute"/>
            <person name="Curtis B.A."/>
            <person name="Tanifuji G."/>
            <person name="Burki F."/>
            <person name="Gruber A."/>
            <person name="Irimia M."/>
            <person name="Maruyama S."/>
            <person name="Arias M.C."/>
            <person name="Ball S.G."/>
            <person name="Gile G.H."/>
            <person name="Hirakawa Y."/>
            <person name="Hopkins J.F."/>
            <person name="Kuo A."/>
            <person name="Rensing S.A."/>
            <person name="Schmutz J."/>
            <person name="Symeonidi A."/>
            <person name="Elias M."/>
            <person name="Eveleigh R.J."/>
            <person name="Herman E.K."/>
            <person name="Klute M.J."/>
            <person name="Nakayama T."/>
            <person name="Obornik M."/>
            <person name="Reyes-Prieto A."/>
            <person name="Armbrust E.V."/>
            <person name="Aves S.J."/>
            <person name="Beiko R.G."/>
            <person name="Coutinho P."/>
            <person name="Dacks J.B."/>
            <person name="Durnford D.G."/>
            <person name="Fast N.M."/>
            <person name="Green B.R."/>
            <person name="Grisdale C.J."/>
            <person name="Hempel F."/>
            <person name="Henrissat B."/>
            <person name="Hoppner M.P."/>
            <person name="Ishida K."/>
            <person name="Kim E."/>
            <person name="Koreny L."/>
            <person name="Kroth P.G."/>
            <person name="Liu Y."/>
            <person name="Malik S.B."/>
            <person name="Maier U.G."/>
            <person name="McRose D."/>
            <person name="Mock T."/>
            <person name="Neilson J.A."/>
            <person name="Onodera N.T."/>
            <person name="Poole A.M."/>
            <person name="Pritham E.J."/>
            <person name="Richards T.A."/>
            <person name="Rocap G."/>
            <person name="Roy S.W."/>
            <person name="Sarai C."/>
            <person name="Schaack S."/>
            <person name="Shirato S."/>
            <person name="Slamovits C.H."/>
            <person name="Spencer D.F."/>
            <person name="Suzuki S."/>
            <person name="Worden A.Z."/>
            <person name="Zauner S."/>
            <person name="Barry K."/>
            <person name="Bell C."/>
            <person name="Bharti A.K."/>
            <person name="Crow J.A."/>
            <person name="Grimwood J."/>
            <person name="Kramer R."/>
            <person name="Lindquist E."/>
            <person name="Lucas S."/>
            <person name="Salamov A."/>
            <person name="McFadden G.I."/>
            <person name="Lane C.E."/>
            <person name="Keeling P.J."/>
            <person name="Gray M.W."/>
            <person name="Grigoriev I.V."/>
            <person name="Archibald J.M."/>
        </authorList>
    </citation>
    <scope>NUCLEOTIDE SEQUENCE</scope>
    <source>
        <strain evidence="2 4">CCMP2712</strain>
    </source>
</reference>
<feature type="coiled-coil region" evidence="1">
    <location>
        <begin position="81"/>
        <end position="150"/>
    </location>
</feature>
<feature type="coiled-coil region" evidence="1">
    <location>
        <begin position="5"/>
        <end position="35"/>
    </location>
</feature>
<dbReference type="EMBL" id="JH992982">
    <property type="protein sequence ID" value="EKX49321.1"/>
    <property type="molecule type" value="Genomic_DNA"/>
</dbReference>
<gene>
    <name evidence="2" type="ORF">GUITHDRAFT_136008</name>
</gene>
<dbReference type="AlphaFoldDB" id="L1JLC5"/>
<dbReference type="EnsemblProtists" id="EKX49321">
    <property type="protein sequence ID" value="EKX49321"/>
    <property type="gene ID" value="GUITHDRAFT_136008"/>
</dbReference>
<accession>L1JLC5</accession>
<dbReference type="PaxDb" id="55529-EKX49321"/>
<evidence type="ECO:0000313" key="4">
    <source>
        <dbReference type="Proteomes" id="UP000011087"/>
    </source>
</evidence>
<organism evidence="2">
    <name type="scientific">Guillardia theta (strain CCMP2712)</name>
    <name type="common">Cryptophyte</name>
    <dbReference type="NCBI Taxonomy" id="905079"/>
    <lineage>
        <taxon>Eukaryota</taxon>
        <taxon>Cryptophyceae</taxon>
        <taxon>Pyrenomonadales</taxon>
        <taxon>Geminigeraceae</taxon>
        <taxon>Guillardia</taxon>
    </lineage>
</organism>
<keyword evidence="1" id="KW-0175">Coiled coil</keyword>
<dbReference type="Proteomes" id="UP000011087">
    <property type="component" value="Unassembled WGS sequence"/>
</dbReference>
<dbReference type="KEGG" id="gtt:GUITHDRAFT_136008"/>
<evidence type="ECO:0000313" key="2">
    <source>
        <dbReference type="EMBL" id="EKX49321.1"/>
    </source>
</evidence>
<dbReference type="RefSeq" id="XP_005836301.1">
    <property type="nucleotide sequence ID" value="XM_005836244.1"/>
</dbReference>
<feature type="coiled-coil region" evidence="1">
    <location>
        <begin position="181"/>
        <end position="215"/>
    </location>
</feature>
<evidence type="ECO:0000256" key="1">
    <source>
        <dbReference type="SAM" id="Coils"/>
    </source>
</evidence>
<name>L1JLC5_GUITC</name>
<protein>
    <submittedName>
        <fullName evidence="2 3">Uncharacterized protein</fullName>
    </submittedName>
</protein>
<reference evidence="4" key="2">
    <citation type="submission" date="2012-11" db="EMBL/GenBank/DDBJ databases">
        <authorList>
            <person name="Kuo A."/>
            <person name="Curtis B.A."/>
            <person name="Tanifuji G."/>
            <person name="Burki F."/>
            <person name="Gruber A."/>
            <person name="Irimia M."/>
            <person name="Maruyama S."/>
            <person name="Arias M.C."/>
            <person name="Ball S.G."/>
            <person name="Gile G.H."/>
            <person name="Hirakawa Y."/>
            <person name="Hopkins J.F."/>
            <person name="Rensing S.A."/>
            <person name="Schmutz J."/>
            <person name="Symeonidi A."/>
            <person name="Elias M."/>
            <person name="Eveleigh R.J."/>
            <person name="Herman E.K."/>
            <person name="Klute M.J."/>
            <person name="Nakayama T."/>
            <person name="Obornik M."/>
            <person name="Reyes-Prieto A."/>
            <person name="Armbrust E.V."/>
            <person name="Aves S.J."/>
            <person name="Beiko R.G."/>
            <person name="Coutinho P."/>
            <person name="Dacks J.B."/>
            <person name="Durnford D.G."/>
            <person name="Fast N.M."/>
            <person name="Green B.R."/>
            <person name="Grisdale C."/>
            <person name="Hempe F."/>
            <person name="Henrissat B."/>
            <person name="Hoppner M.P."/>
            <person name="Ishida K.-I."/>
            <person name="Kim E."/>
            <person name="Koreny L."/>
            <person name="Kroth P.G."/>
            <person name="Liu Y."/>
            <person name="Malik S.-B."/>
            <person name="Maier U.G."/>
            <person name="McRose D."/>
            <person name="Mock T."/>
            <person name="Neilson J.A."/>
            <person name="Onodera N.T."/>
            <person name="Poole A.M."/>
            <person name="Pritham E.J."/>
            <person name="Richards T.A."/>
            <person name="Rocap G."/>
            <person name="Roy S.W."/>
            <person name="Sarai C."/>
            <person name="Schaack S."/>
            <person name="Shirato S."/>
            <person name="Slamovits C.H."/>
            <person name="Spencer D.F."/>
            <person name="Suzuki S."/>
            <person name="Worden A.Z."/>
            <person name="Zauner S."/>
            <person name="Barry K."/>
            <person name="Bell C."/>
            <person name="Bharti A.K."/>
            <person name="Crow J.A."/>
            <person name="Grimwood J."/>
            <person name="Kramer R."/>
            <person name="Lindquist E."/>
            <person name="Lucas S."/>
            <person name="Salamov A."/>
            <person name="McFadden G.I."/>
            <person name="Lane C.E."/>
            <person name="Keeling P.J."/>
            <person name="Gray M.W."/>
            <person name="Grigoriev I.V."/>
            <person name="Archibald J.M."/>
        </authorList>
    </citation>
    <scope>NUCLEOTIDE SEQUENCE</scope>
    <source>
        <strain evidence="4">CCMP2712</strain>
    </source>
</reference>
<evidence type="ECO:0000313" key="3">
    <source>
        <dbReference type="EnsemblProtists" id="EKX49321"/>
    </source>
</evidence>